<feature type="region of interest" description="Disordered" evidence="2">
    <location>
        <begin position="398"/>
        <end position="420"/>
    </location>
</feature>
<accession>A0AAF0ED25</accession>
<feature type="compositionally biased region" description="Low complexity" evidence="2">
    <location>
        <begin position="403"/>
        <end position="420"/>
    </location>
</feature>
<organism evidence="4 5">
    <name type="scientific">Malassezia equina</name>
    <dbReference type="NCBI Taxonomy" id="1381935"/>
    <lineage>
        <taxon>Eukaryota</taxon>
        <taxon>Fungi</taxon>
        <taxon>Dikarya</taxon>
        <taxon>Basidiomycota</taxon>
        <taxon>Ustilaginomycotina</taxon>
        <taxon>Malasseziomycetes</taxon>
        <taxon>Malasseziales</taxon>
        <taxon>Malasseziaceae</taxon>
        <taxon>Malassezia</taxon>
    </lineage>
</organism>
<gene>
    <name evidence="4" type="ORF">MEQU1_001446</name>
</gene>
<dbReference type="Gene3D" id="3.90.780.10">
    <property type="entry name" value="5'-Nucleotidase, C-terminal domain"/>
    <property type="match status" value="1"/>
</dbReference>
<feature type="domain" description="5'-Nucleotidase C-terminal" evidence="3">
    <location>
        <begin position="146"/>
        <end position="283"/>
    </location>
</feature>
<comment type="similarity">
    <text evidence="1">Belongs to the 5'-nucleotidase family.</text>
</comment>
<dbReference type="Pfam" id="PF02872">
    <property type="entry name" value="5_nucleotid_C"/>
    <property type="match status" value="1"/>
</dbReference>
<dbReference type="SUPFAM" id="SSF56300">
    <property type="entry name" value="Metallo-dependent phosphatases"/>
    <property type="match status" value="1"/>
</dbReference>
<dbReference type="GO" id="GO:0009166">
    <property type="term" value="P:nucleotide catabolic process"/>
    <property type="evidence" value="ECO:0007669"/>
    <property type="project" value="InterPro"/>
</dbReference>
<dbReference type="AlphaFoldDB" id="A0AAF0ED25"/>
<evidence type="ECO:0000313" key="4">
    <source>
        <dbReference type="EMBL" id="WFD22769.1"/>
    </source>
</evidence>
<evidence type="ECO:0000256" key="2">
    <source>
        <dbReference type="SAM" id="MobiDB-lite"/>
    </source>
</evidence>
<dbReference type="PANTHER" id="PTHR11575">
    <property type="entry name" value="5'-NUCLEOTIDASE-RELATED"/>
    <property type="match status" value="1"/>
</dbReference>
<dbReference type="Gene3D" id="3.60.21.10">
    <property type="match status" value="1"/>
</dbReference>
<sequence length="550" mass="62167">MVPVINSMQVDCAVLGNKTNFPWLFSNVVDASWREDEASQVTEKPNDNDEQIEATLPYFVFEIKGIRVGCIGLVEKCFEYRDMVEVGLKLSRELRQGPEKLTPVQRHQLSPDEPSLPELQTLLDKLMKRISKSTEQPVALSLNEWDVTSKAVRTDESGFGDFVADILLMSMERALRTQSPEQNEAAVSGGYRMADCCIICGGSLRSDGKFGPGEITLGNLMEIMPFDDPIVVKELTGQDIWDALENGFSAYPKQEGRFPQIAGMQVVWDSSKEPGHRVVSVDLLHQPFDGENTAGKDVFMKIRDSYLYEPDHCSNNEQSVMVHRTMPKVKKPLVKDEKYWVVTREYLAQGNDGYSALKRGRYVIDDESGQLMSALVRKFLLGATYIWRCNHLQSRKMQDHAVPDSPSASDSSFDSSFNAPARKRRRKSLLTYLFSPPNQEPEHLSLGTSEAVHRANEMRLRRSNSFQMERNKSDESGSASKTMHDPLFVDFTPTTIRDALFVAAHEHHSHYDMASRIDTNLVLEQGYKKEDLAVVVALRDGRMVDRGRQT</sequence>
<dbReference type="EMBL" id="CP119902">
    <property type="protein sequence ID" value="WFD22769.1"/>
    <property type="molecule type" value="Genomic_DNA"/>
</dbReference>
<dbReference type="Proteomes" id="UP001214415">
    <property type="component" value="Chromosome 3"/>
</dbReference>
<dbReference type="GO" id="GO:0016787">
    <property type="term" value="F:hydrolase activity"/>
    <property type="evidence" value="ECO:0007669"/>
    <property type="project" value="InterPro"/>
</dbReference>
<dbReference type="InterPro" id="IPR036907">
    <property type="entry name" value="5'-Nucleotdase_C_sf"/>
</dbReference>
<evidence type="ECO:0000256" key="1">
    <source>
        <dbReference type="ARBA" id="ARBA00006654"/>
    </source>
</evidence>
<proteinExistence type="inferred from homology"/>
<reference evidence="4" key="1">
    <citation type="submission" date="2023-03" db="EMBL/GenBank/DDBJ databases">
        <title>Mating type loci evolution in Malassezia.</title>
        <authorList>
            <person name="Coelho M.A."/>
        </authorList>
    </citation>
    <scope>NUCLEOTIDE SEQUENCE</scope>
    <source>
        <strain evidence="4">CBS 12830</strain>
    </source>
</reference>
<evidence type="ECO:0000259" key="3">
    <source>
        <dbReference type="Pfam" id="PF02872"/>
    </source>
</evidence>
<dbReference type="InterPro" id="IPR006179">
    <property type="entry name" value="5_nucleotidase/apyrase"/>
</dbReference>
<evidence type="ECO:0000313" key="5">
    <source>
        <dbReference type="Proteomes" id="UP001214415"/>
    </source>
</evidence>
<keyword evidence="5" id="KW-1185">Reference proteome</keyword>
<dbReference type="InterPro" id="IPR029052">
    <property type="entry name" value="Metallo-depent_PP-like"/>
</dbReference>
<name>A0AAF0ED25_9BASI</name>
<feature type="region of interest" description="Disordered" evidence="2">
    <location>
        <begin position="459"/>
        <end position="484"/>
    </location>
</feature>
<protein>
    <recommendedName>
        <fullName evidence="3">5'-Nucleotidase C-terminal domain-containing protein</fullName>
    </recommendedName>
</protein>
<dbReference type="PANTHER" id="PTHR11575:SF48">
    <property type="entry name" value="5'-NUCLEOTIDASE"/>
    <property type="match status" value="1"/>
</dbReference>
<dbReference type="SUPFAM" id="SSF55816">
    <property type="entry name" value="5'-nucleotidase (syn. UDP-sugar hydrolase), C-terminal domain"/>
    <property type="match status" value="1"/>
</dbReference>
<dbReference type="InterPro" id="IPR008334">
    <property type="entry name" value="5'-Nucleotdase_C"/>
</dbReference>